<dbReference type="PANTHER" id="PTHR43340:SF1">
    <property type="entry name" value="HYPOXANTHINE PHOSPHORIBOSYLTRANSFERASE"/>
    <property type="match status" value="1"/>
</dbReference>
<keyword evidence="9 15" id="KW-0479">Metal-binding</keyword>
<comment type="subcellular location">
    <subcellularLocation>
        <location evidence="2 15">Cytoplasm</location>
    </subcellularLocation>
</comment>
<feature type="domain" description="Phosphoribosyltransferase" evidence="16">
    <location>
        <begin position="54"/>
        <end position="202"/>
    </location>
</feature>
<evidence type="ECO:0000256" key="14">
    <source>
        <dbReference type="ARBA" id="ARBA00049402"/>
    </source>
</evidence>
<name>M0QL36_9ACTN</name>
<comment type="similarity">
    <text evidence="5 15">Belongs to the purine/pyrimidine phosphoribosyltransferase family.</text>
</comment>
<dbReference type="SUPFAM" id="SSF53271">
    <property type="entry name" value="PRTase-like"/>
    <property type="match status" value="1"/>
</dbReference>
<dbReference type="GO" id="GO:0046100">
    <property type="term" value="P:hypoxanthine metabolic process"/>
    <property type="evidence" value="ECO:0007669"/>
    <property type="project" value="TreeGrafter"/>
</dbReference>
<comment type="catalytic activity">
    <reaction evidence="13">
        <text>GMP + diphosphate = guanine + 5-phospho-alpha-D-ribose 1-diphosphate</text>
        <dbReference type="Rhea" id="RHEA:25424"/>
        <dbReference type="ChEBI" id="CHEBI:16235"/>
        <dbReference type="ChEBI" id="CHEBI:33019"/>
        <dbReference type="ChEBI" id="CHEBI:58017"/>
        <dbReference type="ChEBI" id="CHEBI:58115"/>
        <dbReference type="EC" id="2.4.2.8"/>
    </reaction>
    <physiologicalReaction direction="right-to-left" evidence="13">
        <dbReference type="Rhea" id="RHEA:25426"/>
    </physiologicalReaction>
</comment>
<comment type="pathway">
    <text evidence="4">Purine metabolism; GMP biosynthesis via salvage pathway; GMP from guanine: step 1/1.</text>
</comment>
<keyword evidence="11 15" id="KW-0547">Nucleotide-binding</keyword>
<dbReference type="GO" id="GO:0006178">
    <property type="term" value="P:guanine salvage"/>
    <property type="evidence" value="ECO:0007669"/>
    <property type="project" value="TreeGrafter"/>
</dbReference>
<comment type="catalytic activity">
    <reaction evidence="14">
        <text>IMP + diphosphate = hypoxanthine + 5-phospho-alpha-D-ribose 1-diphosphate</text>
        <dbReference type="Rhea" id="RHEA:17973"/>
        <dbReference type="ChEBI" id="CHEBI:17368"/>
        <dbReference type="ChEBI" id="CHEBI:33019"/>
        <dbReference type="ChEBI" id="CHEBI:58017"/>
        <dbReference type="ChEBI" id="CHEBI:58053"/>
        <dbReference type="EC" id="2.4.2.8"/>
    </reaction>
    <physiologicalReaction direction="right-to-left" evidence="14">
        <dbReference type="Rhea" id="RHEA:17975"/>
    </physiologicalReaction>
</comment>
<evidence type="ECO:0000256" key="13">
    <source>
        <dbReference type="ARBA" id="ARBA00048811"/>
    </source>
</evidence>
<dbReference type="AlphaFoldDB" id="M0QL36"/>
<accession>M0QL36</accession>
<evidence type="ECO:0000256" key="6">
    <source>
        <dbReference type="ARBA" id="ARBA00022490"/>
    </source>
</evidence>
<dbReference type="Proteomes" id="UP000011666">
    <property type="component" value="Unassembled WGS sequence"/>
</dbReference>
<evidence type="ECO:0000256" key="11">
    <source>
        <dbReference type="ARBA" id="ARBA00022741"/>
    </source>
</evidence>
<dbReference type="eggNOG" id="COG0634">
    <property type="taxonomic scope" value="Bacteria"/>
</dbReference>
<evidence type="ECO:0000313" key="18">
    <source>
        <dbReference type="Proteomes" id="UP000011666"/>
    </source>
</evidence>
<dbReference type="PANTHER" id="PTHR43340">
    <property type="entry name" value="HYPOXANTHINE-GUANINE PHOSPHORIBOSYLTRANSFERASE"/>
    <property type="match status" value="1"/>
</dbReference>
<evidence type="ECO:0000256" key="1">
    <source>
        <dbReference type="ARBA" id="ARBA00001946"/>
    </source>
</evidence>
<proteinExistence type="inferred from homology"/>
<evidence type="ECO:0000256" key="2">
    <source>
        <dbReference type="ARBA" id="ARBA00004496"/>
    </source>
</evidence>
<evidence type="ECO:0000259" key="16">
    <source>
        <dbReference type="Pfam" id="PF00156"/>
    </source>
</evidence>
<dbReference type="Gene3D" id="3.40.50.2020">
    <property type="match status" value="1"/>
</dbReference>
<dbReference type="GO" id="GO:0032264">
    <property type="term" value="P:IMP salvage"/>
    <property type="evidence" value="ECO:0007669"/>
    <property type="project" value="UniProtKB-UniPathway"/>
</dbReference>
<dbReference type="GO" id="GO:0006166">
    <property type="term" value="P:purine ribonucleoside salvage"/>
    <property type="evidence" value="ECO:0007669"/>
    <property type="project" value="UniProtKB-KW"/>
</dbReference>
<organism evidence="17 18">
    <name type="scientific">Gordonia soli NBRC 108243</name>
    <dbReference type="NCBI Taxonomy" id="1223545"/>
    <lineage>
        <taxon>Bacteria</taxon>
        <taxon>Bacillati</taxon>
        <taxon>Actinomycetota</taxon>
        <taxon>Actinomycetes</taxon>
        <taxon>Mycobacteriales</taxon>
        <taxon>Gordoniaceae</taxon>
        <taxon>Gordonia</taxon>
    </lineage>
</organism>
<keyword evidence="7 15" id="KW-0328">Glycosyltransferase</keyword>
<dbReference type="GO" id="GO:0004422">
    <property type="term" value="F:hypoxanthine phosphoribosyltransferase activity"/>
    <property type="evidence" value="ECO:0007669"/>
    <property type="project" value="InterPro"/>
</dbReference>
<dbReference type="InterPro" id="IPR050408">
    <property type="entry name" value="HGPRT"/>
</dbReference>
<evidence type="ECO:0000256" key="15">
    <source>
        <dbReference type="RuleBase" id="RU364099"/>
    </source>
</evidence>
<evidence type="ECO:0000256" key="4">
    <source>
        <dbReference type="ARBA" id="ARBA00004676"/>
    </source>
</evidence>
<dbReference type="NCBIfam" id="TIGR01203">
    <property type="entry name" value="HGPRTase"/>
    <property type="match status" value="1"/>
</dbReference>
<dbReference type="InterPro" id="IPR005904">
    <property type="entry name" value="Hxn_phspho_trans"/>
</dbReference>
<comment type="pathway">
    <text evidence="3 15">Purine metabolism; IMP biosynthesis via salvage pathway; IMP from hypoxanthine: step 1/1.</text>
</comment>
<dbReference type="GO" id="GO:0000166">
    <property type="term" value="F:nucleotide binding"/>
    <property type="evidence" value="ECO:0007669"/>
    <property type="project" value="UniProtKB-KW"/>
</dbReference>
<evidence type="ECO:0000256" key="9">
    <source>
        <dbReference type="ARBA" id="ARBA00022723"/>
    </source>
</evidence>
<evidence type="ECO:0000256" key="12">
    <source>
        <dbReference type="ARBA" id="ARBA00022842"/>
    </source>
</evidence>
<dbReference type="EMBL" id="BANX01000011">
    <property type="protein sequence ID" value="GAC68132.1"/>
    <property type="molecule type" value="Genomic_DNA"/>
</dbReference>
<dbReference type="Pfam" id="PF00156">
    <property type="entry name" value="Pribosyltran"/>
    <property type="match status" value="1"/>
</dbReference>
<dbReference type="InterPro" id="IPR000836">
    <property type="entry name" value="PRTase_dom"/>
</dbReference>
<keyword evidence="12 15" id="KW-0460">Magnesium</keyword>
<dbReference type="GO" id="GO:0052657">
    <property type="term" value="F:guanine phosphoribosyltransferase activity"/>
    <property type="evidence" value="ECO:0007669"/>
    <property type="project" value="UniProtKB-ARBA"/>
</dbReference>
<comment type="caution">
    <text evidence="17">The sequence shown here is derived from an EMBL/GenBank/DDBJ whole genome shotgun (WGS) entry which is preliminary data.</text>
</comment>
<evidence type="ECO:0000256" key="3">
    <source>
        <dbReference type="ARBA" id="ARBA00004669"/>
    </source>
</evidence>
<keyword evidence="6 15" id="KW-0963">Cytoplasm</keyword>
<dbReference type="STRING" id="1223545.GS4_11_04040"/>
<reference evidence="17 18" key="1">
    <citation type="submission" date="2013-01" db="EMBL/GenBank/DDBJ databases">
        <title>Whole genome shotgun sequence of Gordonia soli NBRC 108243.</title>
        <authorList>
            <person name="Isaki-Nakamura S."/>
            <person name="Hosoyama A."/>
            <person name="Tsuchikane K."/>
            <person name="Ando Y."/>
            <person name="Baba S."/>
            <person name="Ohji S."/>
            <person name="Hamada M."/>
            <person name="Tamura T."/>
            <person name="Yamazoe A."/>
            <person name="Yamazaki S."/>
            <person name="Fujita N."/>
        </authorList>
    </citation>
    <scope>NUCLEOTIDE SEQUENCE [LARGE SCALE GENOMIC DNA]</scope>
    <source>
        <strain evidence="17 18">NBRC 108243</strain>
    </source>
</reference>
<evidence type="ECO:0000313" key="17">
    <source>
        <dbReference type="EMBL" id="GAC68132.1"/>
    </source>
</evidence>
<dbReference type="UniPathway" id="UPA00591">
    <property type="reaction ID" value="UER00648"/>
</dbReference>
<dbReference type="EC" id="2.4.2.8" evidence="15"/>
<keyword evidence="10 15" id="KW-0660">Purine salvage</keyword>
<gene>
    <name evidence="17" type="primary">hpt</name>
    <name evidence="17" type="ORF">GS4_11_04040</name>
</gene>
<comment type="cofactor">
    <cofactor evidence="1 15">
        <name>Mg(2+)</name>
        <dbReference type="ChEBI" id="CHEBI:18420"/>
    </cofactor>
</comment>
<dbReference type="CDD" id="cd06223">
    <property type="entry name" value="PRTases_typeI"/>
    <property type="match status" value="1"/>
</dbReference>
<dbReference type="GO" id="GO:0032263">
    <property type="term" value="P:GMP salvage"/>
    <property type="evidence" value="ECO:0007669"/>
    <property type="project" value="TreeGrafter"/>
</dbReference>
<evidence type="ECO:0000256" key="8">
    <source>
        <dbReference type="ARBA" id="ARBA00022679"/>
    </source>
</evidence>
<protein>
    <recommendedName>
        <fullName evidence="15">Hypoxanthine phosphoribosyltransferase</fullName>
        <ecNumber evidence="15">2.4.2.8</ecNumber>
    </recommendedName>
</protein>
<evidence type="ECO:0000256" key="10">
    <source>
        <dbReference type="ARBA" id="ARBA00022726"/>
    </source>
</evidence>
<dbReference type="GO" id="GO:0000287">
    <property type="term" value="F:magnesium ion binding"/>
    <property type="evidence" value="ECO:0007669"/>
    <property type="project" value="TreeGrafter"/>
</dbReference>
<sequence length="222" mass="24675">MRNASTCDYARELLESGHRCPQSGGRDKLEVVQPHSDRTDPYGDDIEAVLITQDQIQTRIRELADSAAARYADIEDDLVLIGVLKGAVMFMTDFARALPIPSQMEFMAVSSYGSATSSSGVVRILKDLDRDIADRDVLIVEDIIDSGLTLSWLMRNLATRSPRSLQVCTLLRKPEAVRSPVDVADVGFDIPNEFVVGYGLDYAERYRDLPYIGRLHASVYSD</sequence>
<keyword evidence="8 15" id="KW-0808">Transferase</keyword>
<dbReference type="GO" id="GO:0005829">
    <property type="term" value="C:cytosol"/>
    <property type="evidence" value="ECO:0007669"/>
    <property type="project" value="TreeGrafter"/>
</dbReference>
<dbReference type="FunFam" id="3.40.50.2020:FF:000006">
    <property type="entry name" value="Hypoxanthine phosphoribosyltransferase"/>
    <property type="match status" value="1"/>
</dbReference>
<dbReference type="InterPro" id="IPR029057">
    <property type="entry name" value="PRTase-like"/>
</dbReference>
<keyword evidence="18" id="KW-1185">Reference proteome</keyword>
<evidence type="ECO:0000256" key="5">
    <source>
        <dbReference type="ARBA" id="ARBA00008391"/>
    </source>
</evidence>
<evidence type="ECO:0000256" key="7">
    <source>
        <dbReference type="ARBA" id="ARBA00022676"/>
    </source>
</evidence>